<feature type="transmembrane region" description="Helical" evidence="7">
    <location>
        <begin position="241"/>
        <end position="259"/>
    </location>
</feature>
<feature type="transmembrane region" description="Helical" evidence="7">
    <location>
        <begin position="358"/>
        <end position="377"/>
    </location>
</feature>
<dbReference type="PROSITE" id="PS00216">
    <property type="entry name" value="SUGAR_TRANSPORT_1"/>
    <property type="match status" value="1"/>
</dbReference>
<evidence type="ECO:0000256" key="1">
    <source>
        <dbReference type="ARBA" id="ARBA00004651"/>
    </source>
</evidence>
<organism evidence="9 10">
    <name type="scientific">Rhizocola hellebori</name>
    <dbReference type="NCBI Taxonomy" id="1392758"/>
    <lineage>
        <taxon>Bacteria</taxon>
        <taxon>Bacillati</taxon>
        <taxon>Actinomycetota</taxon>
        <taxon>Actinomycetes</taxon>
        <taxon>Micromonosporales</taxon>
        <taxon>Micromonosporaceae</taxon>
        <taxon>Rhizocola</taxon>
    </lineage>
</organism>
<dbReference type="PROSITE" id="PS50850">
    <property type="entry name" value="MFS"/>
    <property type="match status" value="1"/>
</dbReference>
<accession>A0A8J3VK76</accession>
<feature type="transmembrane region" description="Helical" evidence="7">
    <location>
        <begin position="329"/>
        <end position="352"/>
    </location>
</feature>
<dbReference type="RefSeq" id="WP_203912489.1">
    <property type="nucleotide sequence ID" value="NZ_BONY01000054.1"/>
</dbReference>
<dbReference type="SUPFAM" id="SSF103473">
    <property type="entry name" value="MFS general substrate transporter"/>
    <property type="match status" value="1"/>
</dbReference>
<evidence type="ECO:0000313" key="9">
    <source>
        <dbReference type="EMBL" id="GIH08743.1"/>
    </source>
</evidence>
<feature type="transmembrane region" description="Helical" evidence="7">
    <location>
        <begin position="295"/>
        <end position="317"/>
    </location>
</feature>
<dbReference type="InterPro" id="IPR036259">
    <property type="entry name" value="MFS_trans_sf"/>
</dbReference>
<evidence type="ECO:0000256" key="5">
    <source>
        <dbReference type="ARBA" id="ARBA00022989"/>
    </source>
</evidence>
<feature type="transmembrane region" description="Helical" evidence="7">
    <location>
        <begin position="271"/>
        <end position="289"/>
    </location>
</feature>
<sequence>MRGLPQTFWYLWTATLINRSGAFVMLYLEINMVAHYGFSATFAGLVLGLFGGGMALGSLAGGVLADRWGRRRSILVSNVMLAATAVGLGLTMQPVGIAVLATLFGFWNGIGRPAFGATMVDVLGPSSRLKGMNLNYWAINIGFSVAAILAGVLAHAPHMTVFLLNAAAQLITAGLVFGLVPETRSVVRVDSAPVNGSIMTVFRDRLFMVFVALNLGLWIIIEACKLIPIAMHQRGLDPADYGTVIAVNGVMIVVGQLFVPRLIGKRSRTSVLVAAALLVGLGMGSVAIAGTVPLLMLTVVVWTAGEMINAPINGAYVADLSQAQMRGRYQGVASMGFTLANFIAPVLGGILLDQAPPATLWLVLAGLGVAVAIGQWFSGPSRERRIAELAAAQRQPEVAVAAVS</sequence>
<gene>
    <name evidence="9" type="ORF">Rhe02_68100</name>
</gene>
<dbReference type="InterPro" id="IPR050171">
    <property type="entry name" value="MFS_Transporters"/>
</dbReference>
<evidence type="ECO:0000256" key="4">
    <source>
        <dbReference type="ARBA" id="ARBA00022692"/>
    </source>
</evidence>
<dbReference type="InterPro" id="IPR011701">
    <property type="entry name" value="MFS"/>
</dbReference>
<keyword evidence="10" id="KW-1185">Reference proteome</keyword>
<protein>
    <submittedName>
        <fullName evidence="9">MFS transporter</fullName>
    </submittedName>
</protein>
<proteinExistence type="predicted"/>
<dbReference type="Proteomes" id="UP000612899">
    <property type="component" value="Unassembled WGS sequence"/>
</dbReference>
<feature type="domain" description="Major facilitator superfamily (MFS) profile" evidence="8">
    <location>
        <begin position="7"/>
        <end position="383"/>
    </location>
</feature>
<dbReference type="EMBL" id="BONY01000054">
    <property type="protein sequence ID" value="GIH08743.1"/>
    <property type="molecule type" value="Genomic_DNA"/>
</dbReference>
<keyword evidence="6 7" id="KW-0472">Membrane</keyword>
<feature type="transmembrane region" description="Helical" evidence="7">
    <location>
        <begin position="7"/>
        <end position="28"/>
    </location>
</feature>
<comment type="caution">
    <text evidence="9">The sequence shown here is derived from an EMBL/GenBank/DDBJ whole genome shotgun (WGS) entry which is preliminary data.</text>
</comment>
<feature type="transmembrane region" description="Helical" evidence="7">
    <location>
        <begin position="40"/>
        <end position="61"/>
    </location>
</feature>
<evidence type="ECO:0000256" key="7">
    <source>
        <dbReference type="SAM" id="Phobius"/>
    </source>
</evidence>
<dbReference type="InterPro" id="IPR020846">
    <property type="entry name" value="MFS_dom"/>
</dbReference>
<dbReference type="Gene3D" id="1.20.1250.20">
    <property type="entry name" value="MFS general substrate transporter like domains"/>
    <property type="match status" value="2"/>
</dbReference>
<evidence type="ECO:0000256" key="3">
    <source>
        <dbReference type="ARBA" id="ARBA00022475"/>
    </source>
</evidence>
<feature type="transmembrane region" description="Helical" evidence="7">
    <location>
        <begin position="73"/>
        <end position="91"/>
    </location>
</feature>
<feature type="transmembrane region" description="Helical" evidence="7">
    <location>
        <begin position="136"/>
        <end position="156"/>
    </location>
</feature>
<dbReference type="PANTHER" id="PTHR23517:SF2">
    <property type="entry name" value="MULTIDRUG RESISTANCE PROTEIN MDTH"/>
    <property type="match status" value="1"/>
</dbReference>
<dbReference type="Pfam" id="PF07690">
    <property type="entry name" value="MFS_1"/>
    <property type="match status" value="2"/>
</dbReference>
<dbReference type="GO" id="GO:0005886">
    <property type="term" value="C:plasma membrane"/>
    <property type="evidence" value="ECO:0007669"/>
    <property type="project" value="UniProtKB-SubCell"/>
</dbReference>
<keyword evidence="3" id="KW-1003">Cell membrane</keyword>
<name>A0A8J3VK76_9ACTN</name>
<feature type="transmembrane region" description="Helical" evidence="7">
    <location>
        <begin position="97"/>
        <end position="115"/>
    </location>
</feature>
<reference evidence="9" key="1">
    <citation type="submission" date="2021-01" db="EMBL/GenBank/DDBJ databases">
        <title>Whole genome shotgun sequence of Rhizocola hellebori NBRC 109834.</title>
        <authorList>
            <person name="Komaki H."/>
            <person name="Tamura T."/>
        </authorList>
    </citation>
    <scope>NUCLEOTIDE SEQUENCE</scope>
    <source>
        <strain evidence="9">NBRC 109834</strain>
    </source>
</reference>
<evidence type="ECO:0000313" key="10">
    <source>
        <dbReference type="Proteomes" id="UP000612899"/>
    </source>
</evidence>
<evidence type="ECO:0000256" key="6">
    <source>
        <dbReference type="ARBA" id="ARBA00023136"/>
    </source>
</evidence>
<comment type="subcellular location">
    <subcellularLocation>
        <location evidence="1">Cell membrane</location>
        <topology evidence="1">Multi-pass membrane protein</topology>
    </subcellularLocation>
</comment>
<dbReference type="GO" id="GO:0022857">
    <property type="term" value="F:transmembrane transporter activity"/>
    <property type="evidence" value="ECO:0007669"/>
    <property type="project" value="InterPro"/>
</dbReference>
<dbReference type="InterPro" id="IPR005829">
    <property type="entry name" value="Sugar_transporter_CS"/>
</dbReference>
<feature type="transmembrane region" description="Helical" evidence="7">
    <location>
        <begin position="162"/>
        <end position="180"/>
    </location>
</feature>
<evidence type="ECO:0000256" key="2">
    <source>
        <dbReference type="ARBA" id="ARBA00022448"/>
    </source>
</evidence>
<feature type="transmembrane region" description="Helical" evidence="7">
    <location>
        <begin position="201"/>
        <end position="221"/>
    </location>
</feature>
<keyword evidence="5 7" id="KW-1133">Transmembrane helix</keyword>
<keyword evidence="4 7" id="KW-0812">Transmembrane</keyword>
<dbReference type="AlphaFoldDB" id="A0A8J3VK76"/>
<dbReference type="CDD" id="cd17329">
    <property type="entry name" value="MFS_MdtH_MDR_like"/>
    <property type="match status" value="1"/>
</dbReference>
<evidence type="ECO:0000259" key="8">
    <source>
        <dbReference type="PROSITE" id="PS50850"/>
    </source>
</evidence>
<dbReference type="PANTHER" id="PTHR23517">
    <property type="entry name" value="RESISTANCE PROTEIN MDTM, PUTATIVE-RELATED-RELATED"/>
    <property type="match status" value="1"/>
</dbReference>
<keyword evidence="2" id="KW-0813">Transport</keyword>